<feature type="transmembrane region" description="Helical" evidence="1">
    <location>
        <begin position="551"/>
        <end position="572"/>
    </location>
</feature>
<sequence>MPKFALKYPFFIIMVCLVIVVLGVASISSMPVDLFPQIDMPVVVVATFYSGMPPEQIEADITDTFERFFTLGNNIDHIESRSLTGVSLIKIYFQPGTDPNAALSNISNLAMADLRRLPPGTLPPVVLGMDASSQPVCLVTLKGQGLNETDLKDLAQFQVRNQIASVPGASVPQPFGGRYRQIMVYVDPLKLEAHNLSLMDVVRSVNDSNLILPAGDVRIGPKDYNIYANSQVPTPEQINDLPLKSVGNASVLVGDVGKAEDSGTLQTNIVRIDGQRSVYVPVLKQGGDSNTITIVNGMKAAIKDLVDIPSSLKTAVVFDQSEFVKSALRNLGNEGGIGLVLTALMILLFLGSIRATFAVLLSIPLSALAAFICIRMGGGSINTMVLAGLALAFSRLIDNSVVVLENIFRHLEMGESPQVAAEAGGREVQLPVLAATFTTAIVFFPVALLYGVSRYLFTALALAVVFSLFASYIVAMTVVPLYCARFIKSDQVHASEEEEINAEGQLEFRREAKFSFFTKIVRAFNHRFQRMLELYVIAVNRTILRPVASTIGILGAVVLTFALFPLLGRAYFPRTDPGQFVINIKCPSGTRLELSNKYIGQVEDEIRQVIPDHDLGMIVSNIGITPDLSAIYTSNSSMDTAFVQVSLKEDHKLGSYEYMRRVRKKLARDMPLLSTYFQSGGLVDSVINQGLPAPIDVQVSGNDMDQSYEIATQIAAKIKGLKNVSDVLIPQNLRYPGLELSIDRERASLIGLSPKEVVDNVITALTSNGMIAPSYWIDPKTGNNYMLTVQYSDNKIGNMSMDDFKQIPLHATNQTNYTPLSSVANITEINTPTEVDHYKIRRVIDVYVMPSTEALQHVNQQVQNVIDHTKAPGNVRITVRGSVVSMNESFKRFAIGLFLSILLVYLILMAQFASFVDPFIILMAIPPGLAGVLLILLLTGSTMNIMSLMGVIMMAGIVVSNSILIVEFAGHLHETGLPIAEAVVQSCRIRLRPILMTSLATLLGMIPMALGLEAGSEQYAPLARAIIGGLGVSVVLTVFLVPAVYLIVHARKEKQIPAQGEA</sequence>
<keyword evidence="1" id="KW-0472">Membrane</keyword>
<keyword evidence="1" id="KW-0812">Transmembrane</keyword>
<dbReference type="AlphaFoldDB" id="A0AAU7DCM8"/>
<protein>
    <submittedName>
        <fullName evidence="2">Efflux RND transporter permease subunit</fullName>
    </submittedName>
</protein>
<dbReference type="GO" id="GO:0042910">
    <property type="term" value="F:xenobiotic transmembrane transporter activity"/>
    <property type="evidence" value="ECO:0007669"/>
    <property type="project" value="TreeGrafter"/>
</dbReference>
<feature type="transmembrane region" description="Helical" evidence="1">
    <location>
        <begin position="428"/>
        <end position="450"/>
    </location>
</feature>
<gene>
    <name evidence="2" type="ORF">P8935_14620</name>
</gene>
<dbReference type="SUPFAM" id="SSF82714">
    <property type="entry name" value="Multidrug efflux transporter AcrB TolC docking domain, DN and DC subdomains"/>
    <property type="match status" value="2"/>
</dbReference>
<name>A0AAU7DCM8_9BACT</name>
<dbReference type="EMBL" id="CP121196">
    <property type="protein sequence ID" value="XBH15802.1"/>
    <property type="molecule type" value="Genomic_DNA"/>
</dbReference>
<dbReference type="Gene3D" id="1.20.1640.10">
    <property type="entry name" value="Multidrug efflux transporter AcrB transmembrane domain"/>
    <property type="match status" value="2"/>
</dbReference>
<feature type="transmembrane region" description="Helical" evidence="1">
    <location>
        <begin position="331"/>
        <end position="350"/>
    </location>
</feature>
<dbReference type="RefSeq" id="WP_348261034.1">
    <property type="nucleotide sequence ID" value="NZ_CP121196.1"/>
</dbReference>
<dbReference type="PRINTS" id="PR00702">
    <property type="entry name" value="ACRIFLAVINRP"/>
</dbReference>
<dbReference type="SUPFAM" id="SSF82866">
    <property type="entry name" value="Multidrug efflux transporter AcrB transmembrane domain"/>
    <property type="match status" value="2"/>
</dbReference>
<organism evidence="2">
    <name type="scientific">Telmatobacter sp. DSM 110680</name>
    <dbReference type="NCBI Taxonomy" id="3036704"/>
    <lineage>
        <taxon>Bacteria</taxon>
        <taxon>Pseudomonadati</taxon>
        <taxon>Acidobacteriota</taxon>
        <taxon>Terriglobia</taxon>
        <taxon>Terriglobales</taxon>
        <taxon>Acidobacteriaceae</taxon>
        <taxon>Telmatobacter</taxon>
    </lineage>
</organism>
<dbReference type="Gene3D" id="3.30.2090.10">
    <property type="entry name" value="Multidrug efflux transporter AcrB TolC docking domain, DN and DC subdomains"/>
    <property type="match status" value="2"/>
</dbReference>
<feature type="transmembrane region" description="Helical" evidence="1">
    <location>
        <begin position="456"/>
        <end position="483"/>
    </location>
</feature>
<dbReference type="Gene3D" id="3.30.70.1440">
    <property type="entry name" value="Multidrug efflux transporter AcrB pore domain"/>
    <property type="match status" value="1"/>
</dbReference>
<dbReference type="GO" id="GO:0005886">
    <property type="term" value="C:plasma membrane"/>
    <property type="evidence" value="ECO:0007669"/>
    <property type="project" value="TreeGrafter"/>
</dbReference>
<dbReference type="Pfam" id="PF00873">
    <property type="entry name" value="ACR_tran"/>
    <property type="match status" value="1"/>
</dbReference>
<evidence type="ECO:0000256" key="1">
    <source>
        <dbReference type="SAM" id="Phobius"/>
    </source>
</evidence>
<proteinExistence type="predicted"/>
<keyword evidence="1" id="KW-1133">Transmembrane helix</keyword>
<dbReference type="SUPFAM" id="SSF82693">
    <property type="entry name" value="Multidrug efflux transporter AcrB pore domain, PN1, PN2, PC1 and PC2 subdomains"/>
    <property type="match status" value="2"/>
</dbReference>
<feature type="transmembrane region" description="Helical" evidence="1">
    <location>
        <begin position="893"/>
        <end position="912"/>
    </location>
</feature>
<accession>A0AAU7DCM8</accession>
<dbReference type="InterPro" id="IPR027463">
    <property type="entry name" value="AcrB_DN_DC_subdom"/>
</dbReference>
<feature type="transmembrane region" description="Helical" evidence="1">
    <location>
        <begin position="945"/>
        <end position="970"/>
    </location>
</feature>
<feature type="transmembrane region" description="Helical" evidence="1">
    <location>
        <begin position="1022"/>
        <end position="1048"/>
    </location>
</feature>
<evidence type="ECO:0000313" key="2">
    <source>
        <dbReference type="EMBL" id="XBH15802.1"/>
    </source>
</evidence>
<dbReference type="PANTHER" id="PTHR32063:SF8">
    <property type="entry name" value="CATION EFFLUX PROTEIN"/>
    <property type="match status" value="1"/>
</dbReference>
<feature type="transmembrane region" description="Helical" evidence="1">
    <location>
        <begin position="919"/>
        <end position="939"/>
    </location>
</feature>
<dbReference type="Gene3D" id="3.30.70.1430">
    <property type="entry name" value="Multidrug efflux transporter AcrB pore domain"/>
    <property type="match status" value="2"/>
</dbReference>
<dbReference type="PANTHER" id="PTHR32063">
    <property type="match status" value="1"/>
</dbReference>
<dbReference type="Gene3D" id="3.30.70.1320">
    <property type="entry name" value="Multidrug efflux transporter AcrB pore domain like"/>
    <property type="match status" value="1"/>
</dbReference>
<reference evidence="2" key="1">
    <citation type="submission" date="2023-03" db="EMBL/GenBank/DDBJ databases">
        <title>Edaphobacter sp.</title>
        <authorList>
            <person name="Huber K.J."/>
            <person name="Papendorf J."/>
            <person name="Pilke C."/>
            <person name="Bunk B."/>
            <person name="Sproeer C."/>
            <person name="Pester M."/>
        </authorList>
    </citation>
    <scope>NUCLEOTIDE SEQUENCE</scope>
    <source>
        <strain evidence="2">DSM 110680</strain>
    </source>
</reference>
<dbReference type="InterPro" id="IPR001036">
    <property type="entry name" value="Acrflvin-R"/>
</dbReference>